<name>A0A412ZEA8_9FIRM</name>
<reference evidence="1 2" key="1">
    <citation type="submission" date="2018-08" db="EMBL/GenBank/DDBJ databases">
        <title>A genome reference for cultivated species of the human gut microbiota.</title>
        <authorList>
            <person name="Zou Y."/>
            <person name="Xue W."/>
            <person name="Luo G."/>
        </authorList>
    </citation>
    <scope>NUCLEOTIDE SEQUENCE [LARGE SCALE GENOMIC DNA]</scope>
    <source>
        <strain evidence="1 2">AF14-18</strain>
    </source>
</reference>
<accession>A0A412ZEA8</accession>
<proteinExistence type="predicted"/>
<organism evidence="1 2">
    <name type="scientific">Enterocloster bolteae</name>
    <dbReference type="NCBI Taxonomy" id="208479"/>
    <lineage>
        <taxon>Bacteria</taxon>
        <taxon>Bacillati</taxon>
        <taxon>Bacillota</taxon>
        <taxon>Clostridia</taxon>
        <taxon>Lachnospirales</taxon>
        <taxon>Lachnospiraceae</taxon>
        <taxon>Enterocloster</taxon>
    </lineage>
</organism>
<dbReference type="AlphaFoldDB" id="A0A412ZEA8"/>
<comment type="caution">
    <text evidence="1">The sequence shown here is derived from an EMBL/GenBank/DDBJ whole genome shotgun (WGS) entry which is preliminary data.</text>
</comment>
<dbReference type="Proteomes" id="UP000284543">
    <property type="component" value="Unassembled WGS sequence"/>
</dbReference>
<sequence>MTANERIVKALKTISEHRPDISLTGLISRQSSVDDIRFMSDEDLALVLEDVARVSILKILRNFDEKYADTVELEFLGLHADVDKYYEMTKENEQISYNRFKILKNSWRYMDLLEEVHYNEFMRRFFDSNEYWELHKDEFINKDIIVINHCTQFYQYFLDKHIKAYTIAIDGEDCVFFREYVQKLPDDYEVIQTLAFNSRKYDKERAGYYIEIDGKRYYEWLSLAFRCSELPRVVDYANKTCIGVFCQLRDKKIELLNQVQAVDMFHELFQKAKISKIEDHL</sequence>
<evidence type="ECO:0000313" key="2">
    <source>
        <dbReference type="Proteomes" id="UP000284543"/>
    </source>
</evidence>
<evidence type="ECO:0000313" key="1">
    <source>
        <dbReference type="EMBL" id="RGV78512.1"/>
    </source>
</evidence>
<gene>
    <name evidence="1" type="ORF">DWW02_01885</name>
</gene>
<protein>
    <submittedName>
        <fullName evidence="1">Uncharacterized protein</fullName>
    </submittedName>
</protein>
<dbReference type="EMBL" id="QRZM01000001">
    <property type="protein sequence ID" value="RGV78512.1"/>
    <property type="molecule type" value="Genomic_DNA"/>
</dbReference>